<keyword evidence="2" id="KW-1185">Reference proteome</keyword>
<evidence type="ECO:0000313" key="1">
    <source>
        <dbReference type="EnsemblMetazoa" id="OVOC70.1"/>
    </source>
</evidence>
<accession>A0A8R1XYL5</accession>
<dbReference type="Proteomes" id="UP000024404">
    <property type="component" value="Unassembled WGS sequence"/>
</dbReference>
<dbReference type="EnsemblMetazoa" id="OVOC70.1">
    <property type="protein sequence ID" value="OVOC70.1"/>
    <property type="gene ID" value="WBGene00236879"/>
</dbReference>
<proteinExistence type="predicted"/>
<protein>
    <submittedName>
        <fullName evidence="1">Uncharacterized protein</fullName>
    </submittedName>
</protein>
<name>A0A8R1XYL5_ONCVO</name>
<reference evidence="1" key="2">
    <citation type="submission" date="2022-06" db="UniProtKB">
        <authorList>
            <consortium name="EnsemblMetazoa"/>
        </authorList>
    </citation>
    <scope>IDENTIFICATION</scope>
</reference>
<dbReference type="AlphaFoldDB" id="A0A8R1XYL5"/>
<reference evidence="2" key="1">
    <citation type="submission" date="2013-10" db="EMBL/GenBank/DDBJ databases">
        <title>Genome sequencing of Onchocerca volvulus.</title>
        <authorList>
            <person name="Cotton J."/>
            <person name="Tsai J."/>
            <person name="Stanley E."/>
            <person name="Tracey A."/>
            <person name="Holroyd N."/>
            <person name="Lustigman S."/>
            <person name="Berriman M."/>
        </authorList>
    </citation>
    <scope>NUCLEOTIDE SEQUENCE</scope>
</reference>
<organism evidence="1 2">
    <name type="scientific">Onchocerca volvulus</name>
    <dbReference type="NCBI Taxonomy" id="6282"/>
    <lineage>
        <taxon>Eukaryota</taxon>
        <taxon>Metazoa</taxon>
        <taxon>Ecdysozoa</taxon>
        <taxon>Nematoda</taxon>
        <taxon>Chromadorea</taxon>
        <taxon>Rhabditida</taxon>
        <taxon>Spirurina</taxon>
        <taxon>Spiruromorpha</taxon>
        <taxon>Filarioidea</taxon>
        <taxon>Onchocercidae</taxon>
        <taxon>Onchocerca</taxon>
    </lineage>
</organism>
<dbReference type="EMBL" id="CMVM020000018">
    <property type="status" value="NOT_ANNOTATED_CDS"/>
    <property type="molecule type" value="Genomic_DNA"/>
</dbReference>
<evidence type="ECO:0000313" key="2">
    <source>
        <dbReference type="Proteomes" id="UP000024404"/>
    </source>
</evidence>
<sequence>MSNPCVIFVSNKQNSLRGRWRLPGAYNSSSKSFFSLLAIKIFIVQIKMLWKFGQFKQVVRKIGTLFLDDGFFFFF</sequence>